<name>A0A8H4AXN1_GIGMA</name>
<proteinExistence type="predicted"/>
<gene>
    <name evidence="1" type="ORF">F8M41_004499</name>
</gene>
<sequence>MEETILFNDLVLSTVWNINDKLQLINIDSNRLKVNYMNPKDYKTVVIRANNPIPLQCSLFYFEVEITNERKNRMIGIGYCTKQMI</sequence>
<dbReference type="SUPFAM" id="SSF49899">
    <property type="entry name" value="Concanavalin A-like lectins/glucanases"/>
    <property type="match status" value="1"/>
</dbReference>
<dbReference type="InterPro" id="IPR043136">
    <property type="entry name" value="B30.2/SPRY_sf"/>
</dbReference>
<comment type="caution">
    <text evidence="1">The sequence shown here is derived from an EMBL/GenBank/DDBJ whole genome shotgun (WGS) entry which is preliminary data.</text>
</comment>
<dbReference type="Gene3D" id="2.60.120.920">
    <property type="match status" value="1"/>
</dbReference>
<organism evidence="1 2">
    <name type="scientific">Gigaspora margarita</name>
    <dbReference type="NCBI Taxonomy" id="4874"/>
    <lineage>
        <taxon>Eukaryota</taxon>
        <taxon>Fungi</taxon>
        <taxon>Fungi incertae sedis</taxon>
        <taxon>Mucoromycota</taxon>
        <taxon>Glomeromycotina</taxon>
        <taxon>Glomeromycetes</taxon>
        <taxon>Diversisporales</taxon>
        <taxon>Gigasporaceae</taxon>
        <taxon>Gigaspora</taxon>
    </lineage>
</organism>
<dbReference type="AlphaFoldDB" id="A0A8H4AXN1"/>
<protein>
    <submittedName>
        <fullName evidence="1">SPRY-domain-containing protein</fullName>
    </submittedName>
</protein>
<accession>A0A8H4AXN1</accession>
<keyword evidence="2" id="KW-1185">Reference proteome</keyword>
<reference evidence="1 2" key="1">
    <citation type="journal article" date="2019" name="Environ. Microbiol.">
        <title>At the nexus of three kingdoms: the genome of the mycorrhizal fungus Gigaspora margarita provides insights into plant, endobacterial and fungal interactions.</title>
        <authorList>
            <person name="Venice F."/>
            <person name="Ghignone S."/>
            <person name="Salvioli di Fossalunga A."/>
            <person name="Amselem J."/>
            <person name="Novero M."/>
            <person name="Xianan X."/>
            <person name="Sedzielewska Toro K."/>
            <person name="Morin E."/>
            <person name="Lipzen A."/>
            <person name="Grigoriev I.V."/>
            <person name="Henrissat B."/>
            <person name="Martin F.M."/>
            <person name="Bonfante P."/>
        </authorList>
    </citation>
    <scope>NUCLEOTIDE SEQUENCE [LARGE SCALE GENOMIC DNA]</scope>
    <source>
        <strain evidence="1 2">BEG34</strain>
    </source>
</reference>
<dbReference type="Proteomes" id="UP000439903">
    <property type="component" value="Unassembled WGS sequence"/>
</dbReference>
<dbReference type="InterPro" id="IPR013320">
    <property type="entry name" value="ConA-like_dom_sf"/>
</dbReference>
<evidence type="ECO:0000313" key="2">
    <source>
        <dbReference type="Proteomes" id="UP000439903"/>
    </source>
</evidence>
<evidence type="ECO:0000313" key="1">
    <source>
        <dbReference type="EMBL" id="KAF0542515.1"/>
    </source>
</evidence>
<dbReference type="OrthoDB" id="25503at2759"/>
<dbReference type="EMBL" id="WTPW01000142">
    <property type="protein sequence ID" value="KAF0542515.1"/>
    <property type="molecule type" value="Genomic_DNA"/>
</dbReference>